<dbReference type="Proteomes" id="UP000191901">
    <property type="component" value="Chromosome"/>
</dbReference>
<name>A0A1Z3HKC0_9CYAN</name>
<dbReference type="InterPro" id="IPR001345">
    <property type="entry name" value="PG/BPGM_mutase_AS"/>
</dbReference>
<gene>
    <name evidence="3" type="ORF">XM38_017070</name>
</gene>
<dbReference type="EMBL" id="CP021983">
    <property type="protein sequence ID" value="ASC70761.1"/>
    <property type="molecule type" value="Genomic_DNA"/>
</dbReference>
<dbReference type="SUPFAM" id="SSF53254">
    <property type="entry name" value="Phosphoglycerate mutase-like"/>
    <property type="match status" value="2"/>
</dbReference>
<feature type="binding site" evidence="2">
    <location>
        <begin position="260"/>
        <end position="267"/>
    </location>
    <ligand>
        <name>substrate</name>
    </ligand>
</feature>
<evidence type="ECO:0000313" key="3">
    <source>
        <dbReference type="EMBL" id="ASC70761.1"/>
    </source>
</evidence>
<dbReference type="OrthoDB" id="9781415at2"/>
<dbReference type="InterPro" id="IPR029033">
    <property type="entry name" value="His_PPase_superfam"/>
</dbReference>
<dbReference type="KEGG" id="hhg:XM38_017070"/>
<feature type="active site" description="Proton donor/acceptor" evidence="1">
    <location>
        <position position="335"/>
    </location>
</feature>
<evidence type="ECO:0000313" key="4">
    <source>
        <dbReference type="Proteomes" id="UP000191901"/>
    </source>
</evidence>
<feature type="binding site" evidence="2">
    <location>
        <position position="310"/>
    </location>
    <ligand>
        <name>substrate</name>
    </ligand>
</feature>
<keyword evidence="4" id="KW-1185">Reference proteome</keyword>
<dbReference type="CDD" id="cd07067">
    <property type="entry name" value="HP_PGM_like"/>
    <property type="match status" value="2"/>
</dbReference>
<organism evidence="3 4">
    <name type="scientific">Halomicronema hongdechloris C2206</name>
    <dbReference type="NCBI Taxonomy" id="1641165"/>
    <lineage>
        <taxon>Bacteria</taxon>
        <taxon>Bacillati</taxon>
        <taxon>Cyanobacteriota</taxon>
        <taxon>Cyanophyceae</taxon>
        <taxon>Nodosilineales</taxon>
        <taxon>Nodosilineaceae</taxon>
        <taxon>Halomicronema</taxon>
    </lineage>
</organism>
<dbReference type="InterPro" id="IPR050275">
    <property type="entry name" value="PGM_Phosphatase"/>
</dbReference>
<dbReference type="PANTHER" id="PTHR48100">
    <property type="entry name" value="BROAD-SPECIFICITY PHOSPHATASE YOR283W-RELATED"/>
    <property type="match status" value="1"/>
</dbReference>
<dbReference type="SMART" id="SM00855">
    <property type="entry name" value="PGAM"/>
    <property type="match status" value="2"/>
</dbReference>
<dbReference type="Gene3D" id="3.40.50.1240">
    <property type="entry name" value="Phosphoglycerate mutase-like"/>
    <property type="match status" value="2"/>
</dbReference>
<sequence length="473" mass="52350">MHCRNGVESSRLSGKHKERPLKTRVILVRHGQSSYNQRRLIQGHCDESTLTPEGVAQADVVGQALAGIPFDAIWSSPLQRAKMTTERVLAQLRQTVPALPEPHYTDDLKEISLPLWEGIPFTEAEANHPEEYRAWRQDPANLVMTMPTPEGGRRDFYPVRALYEQAAAGWQRLLAAHPGQTILVVAHSAINRALISTALGLGPERMNNLYQANCAINVLNVPAGVEQPAQLESMNLTGHLEQPLPPLRTSHRGPRLLLVRHGETEWNRQQRFQGQIDVPLNETGRRQGQQVAQFLRALTLDAAYSSPMARPQETAELILAHHPQLSLQLVEDLKEISHGEWEGKYEAEIEAGYPGMLQQWQQAPDTVQMPAGENLQQVWQRAISAWKQIVAAHSGGDRVQTVMVVAHDAINKAILCHVVGWGPEAFWRFKQGNGAVSVIDYPNGVDSSPVLSAVNITRHLSGSVLDKTAAGAL</sequence>
<protein>
    <submittedName>
        <fullName evidence="3">Histidine phosphatase family protein</fullName>
    </submittedName>
</protein>
<accession>A0A1Z3HKC0</accession>
<dbReference type="AlphaFoldDB" id="A0A1Z3HKC0"/>
<dbReference type="GO" id="GO:0016791">
    <property type="term" value="F:phosphatase activity"/>
    <property type="evidence" value="ECO:0007669"/>
    <property type="project" value="TreeGrafter"/>
</dbReference>
<reference evidence="3 4" key="1">
    <citation type="journal article" date="2016" name="Biochim. Biophys. Acta">
        <title>Characterization of red-shifted phycobilisomes isolated from the chlorophyll f-containing cyanobacterium Halomicronema hongdechloris.</title>
        <authorList>
            <person name="Li Y."/>
            <person name="Lin Y."/>
            <person name="Garvey C.J."/>
            <person name="Birch D."/>
            <person name="Corkery R.W."/>
            <person name="Loughlin P.C."/>
            <person name="Scheer H."/>
            <person name="Willows R.D."/>
            <person name="Chen M."/>
        </authorList>
    </citation>
    <scope>NUCLEOTIDE SEQUENCE [LARGE SCALE GENOMIC DNA]</scope>
    <source>
        <strain evidence="3 4">C2206</strain>
    </source>
</reference>
<dbReference type="Pfam" id="PF00300">
    <property type="entry name" value="His_Phos_1"/>
    <property type="match status" value="2"/>
</dbReference>
<dbReference type="PANTHER" id="PTHR48100:SF10">
    <property type="entry name" value="2-CARBOXY-D-ARABINITOL-1-PHOSPHATASE-RELATED"/>
    <property type="match status" value="1"/>
</dbReference>
<evidence type="ECO:0000256" key="1">
    <source>
        <dbReference type="PIRSR" id="PIRSR613078-1"/>
    </source>
</evidence>
<dbReference type="PROSITE" id="PS00175">
    <property type="entry name" value="PG_MUTASE"/>
    <property type="match status" value="2"/>
</dbReference>
<proteinExistence type="predicted"/>
<feature type="active site" description="Tele-phosphohistidine intermediate" evidence="1">
    <location>
        <position position="261"/>
    </location>
</feature>
<evidence type="ECO:0000256" key="2">
    <source>
        <dbReference type="PIRSR" id="PIRSR613078-2"/>
    </source>
</evidence>
<dbReference type="InterPro" id="IPR013078">
    <property type="entry name" value="His_Pase_superF_clade-1"/>
</dbReference>